<protein>
    <recommendedName>
        <fullName evidence="7">Protein kinase domain-containing protein</fullName>
    </recommendedName>
</protein>
<gene>
    <name evidence="3" type="ORF">AFM16_03030</name>
    <name evidence="4" type="ORF">HCX60_03225</name>
</gene>
<dbReference type="EMBL" id="LHQL01000001">
    <property type="protein sequence ID" value="OOQ55008.1"/>
    <property type="molecule type" value="Genomic_DNA"/>
</dbReference>
<reference evidence="3 5" key="1">
    <citation type="submission" date="2015-07" db="EMBL/GenBank/DDBJ databases">
        <title>Draft Genome Sequence of Streptomyces antibioticus, IMRU 3720 reveals insights in the evolution of actinomycin biosynthetic gene clusters in Streptomyces.</title>
        <authorList>
            <person name="Crnovcic I."/>
            <person name="Ruckert C."/>
            <person name="Kalinowksi J."/>
            <person name="Keller U."/>
        </authorList>
    </citation>
    <scope>NUCLEOTIDE SEQUENCE [LARGE SCALE GENOMIC DNA]</scope>
    <source>
        <strain evidence="3 5">DSM 41481</strain>
    </source>
</reference>
<keyword evidence="5" id="KW-1185">Reference proteome</keyword>
<keyword evidence="2" id="KW-0472">Membrane</keyword>
<feature type="region of interest" description="Disordered" evidence="1">
    <location>
        <begin position="367"/>
        <end position="399"/>
    </location>
</feature>
<evidence type="ECO:0000313" key="3">
    <source>
        <dbReference type="EMBL" id="OOQ55008.1"/>
    </source>
</evidence>
<dbReference type="Proteomes" id="UP000502504">
    <property type="component" value="Chromosome"/>
</dbReference>
<name>A0AAE7CIT2_STRAT</name>
<dbReference type="InterPro" id="IPR011009">
    <property type="entry name" value="Kinase-like_dom_sf"/>
</dbReference>
<dbReference type="Proteomes" id="UP000190306">
    <property type="component" value="Chromosome"/>
</dbReference>
<dbReference type="EMBL" id="CP050692">
    <property type="protein sequence ID" value="QIT42652.1"/>
    <property type="molecule type" value="Genomic_DNA"/>
</dbReference>
<evidence type="ECO:0008006" key="7">
    <source>
        <dbReference type="Google" id="ProtNLM"/>
    </source>
</evidence>
<dbReference type="SUPFAM" id="SSF56112">
    <property type="entry name" value="Protein kinase-like (PK-like)"/>
    <property type="match status" value="1"/>
</dbReference>
<keyword evidence="2" id="KW-0812">Transmembrane</keyword>
<keyword evidence="2" id="KW-1133">Transmembrane helix</keyword>
<feature type="transmembrane region" description="Helical" evidence="2">
    <location>
        <begin position="405"/>
        <end position="424"/>
    </location>
</feature>
<evidence type="ECO:0000313" key="6">
    <source>
        <dbReference type="Proteomes" id="UP000502504"/>
    </source>
</evidence>
<dbReference type="AlphaFoldDB" id="A0AAE7CIT2"/>
<sequence>MTGSPPPWPDVAAFDTAVQRAAFPRHGRLAGAVVERRGGLMRRMEGANAVAYVLRASDGALVLRCFKERPTPALRLRYEALEKWAARADADAEGSWVPADAEWVEEAVRIDDHWWPAVVMEHVAGDSLRAHLEARAGRREELTLLADRWRGVLAWLDGLGMAHGDLQHDNVRIEEGGRIRLIDLDAVWTSELSAEAPREYGHPHFQHPERLRDGHGDRTADRFSALVIQASILALAVDPGLWDDFHNEDNLLFTAEDFALPMATPLWFRLAASRSVEVRRLTALLDGACRGPLSEVPPFRELDVPEPTAASAPPAGWTLTTPVPAPPIAPPLVPVPPAVPAPPTIPVVPSVPSMPSMPPVPTVVPEAPPPEAADRAAAPGAEDRTIPFTRPVPEARRGTPPARPVLIGAGLALLMLLAVLIGVVR</sequence>
<proteinExistence type="predicted"/>
<evidence type="ECO:0000256" key="1">
    <source>
        <dbReference type="SAM" id="MobiDB-lite"/>
    </source>
</evidence>
<evidence type="ECO:0000313" key="4">
    <source>
        <dbReference type="EMBL" id="QIT42652.1"/>
    </source>
</evidence>
<evidence type="ECO:0000313" key="5">
    <source>
        <dbReference type="Proteomes" id="UP000190306"/>
    </source>
</evidence>
<dbReference type="RefSeq" id="WP_078632199.1">
    <property type="nucleotide sequence ID" value="NZ_CM007717.1"/>
</dbReference>
<accession>A0AAE7CIT2</accession>
<organism evidence="4 6">
    <name type="scientific">Streptomyces antibioticus</name>
    <dbReference type="NCBI Taxonomy" id="1890"/>
    <lineage>
        <taxon>Bacteria</taxon>
        <taxon>Bacillati</taxon>
        <taxon>Actinomycetota</taxon>
        <taxon>Actinomycetes</taxon>
        <taxon>Kitasatosporales</taxon>
        <taxon>Streptomycetaceae</taxon>
        <taxon>Streptomyces</taxon>
    </lineage>
</organism>
<evidence type="ECO:0000256" key="2">
    <source>
        <dbReference type="SAM" id="Phobius"/>
    </source>
</evidence>
<dbReference type="Gene3D" id="1.10.510.10">
    <property type="entry name" value="Transferase(Phosphotransferase) domain 1"/>
    <property type="match status" value="1"/>
</dbReference>
<reference evidence="4 6" key="2">
    <citation type="submission" date="2020-03" db="EMBL/GenBank/DDBJ databases">
        <title>Is there a link between lipid content and antibiotic production in Streptomyces?</title>
        <authorList>
            <person name="David M."/>
            <person name="Lejeune C."/>
            <person name="Abreu S."/>
            <person name="Thibessard A."/>
            <person name="Leblond P."/>
            <person name="Chaminade P."/>
            <person name="Virolle M.-J."/>
        </authorList>
    </citation>
    <scope>NUCLEOTIDE SEQUENCE [LARGE SCALE GENOMIC DNA]</scope>
    <source>
        <strain evidence="4 6">DSM 41481</strain>
    </source>
</reference>